<organism evidence="1">
    <name type="scientific">Picea sitchensis</name>
    <name type="common">Sitka spruce</name>
    <name type="synonym">Pinus sitchensis</name>
    <dbReference type="NCBI Taxonomy" id="3332"/>
    <lineage>
        <taxon>Eukaryota</taxon>
        <taxon>Viridiplantae</taxon>
        <taxon>Streptophyta</taxon>
        <taxon>Embryophyta</taxon>
        <taxon>Tracheophyta</taxon>
        <taxon>Spermatophyta</taxon>
        <taxon>Pinopsida</taxon>
        <taxon>Pinidae</taxon>
        <taxon>Conifers I</taxon>
        <taxon>Pinales</taxon>
        <taxon>Pinaceae</taxon>
        <taxon>Picea</taxon>
    </lineage>
</organism>
<reference evidence="1" key="2">
    <citation type="journal article" date="2008" name="BMC Genomics">
        <title>A conifer genomics resource of 200,000 spruce (Picea spp.) ESTs and 6,464 high-quality, sequence-finished full-length cDNAs for Sitka spruce (Picea sitchensis).</title>
        <authorList>
            <person name="Ralph S.G."/>
            <person name="Chun H.J."/>
            <person name="Kolosova N."/>
            <person name="Cooper D."/>
            <person name="Oddy C."/>
            <person name="Ritland C.E."/>
            <person name="Kirkpatrick R."/>
            <person name="Moore R."/>
            <person name="Barber S."/>
            <person name="Holt R.A."/>
            <person name="Jones S.J."/>
            <person name="Marra M.A."/>
            <person name="Douglas C.J."/>
            <person name="Ritland K."/>
            <person name="Bohlmann J."/>
        </authorList>
    </citation>
    <scope>NUCLEOTIDE SEQUENCE</scope>
    <source>
        <tissue evidence="1">Green portion of the leader tissue</tissue>
    </source>
</reference>
<evidence type="ECO:0000313" key="2">
    <source>
        <dbReference type="EMBL" id="ABR16403.1"/>
    </source>
</evidence>
<dbReference type="AlphaFoldDB" id="A9NPJ7"/>
<protein>
    <submittedName>
        <fullName evidence="1">Uncharacterized protein</fullName>
    </submittedName>
</protein>
<accession>A9NPJ7</accession>
<sequence length="141" mass="15208">MCEAEENQGAGAGDKAKCHRVLGARRAATYGSIGMSGRAMGKRLCEAEENQGAGAGDKASTAAKYGIISIFAGLVGRRMCEAEGLWEVMLKLWNAKCLFSAGHCMSLEMLWNAKCQGVEHCTSLEMLDVFECSFLLMVFIL</sequence>
<dbReference type="EMBL" id="EF676503">
    <property type="protein sequence ID" value="ABR16403.1"/>
    <property type="molecule type" value="mRNA"/>
</dbReference>
<name>A9NPJ7_PICSI</name>
<dbReference type="OMA" id="MCEAEEN"/>
<proteinExistence type="evidence at transcript level"/>
<evidence type="ECO:0000313" key="1">
    <source>
        <dbReference type="EMBL" id="ABK22558.1"/>
    </source>
</evidence>
<reference evidence="2" key="1">
    <citation type="submission" date="2007-06" db="EMBL/GenBank/DDBJ databases">
        <title>Full length cDNA sequences from Sitka Spruce (Picea sitchensis).</title>
        <authorList>
            <person name="Ralph S.G."/>
            <person name="Chun H.E."/>
            <person name="Liao N."/>
            <person name="Ali J."/>
            <person name="Reid K."/>
            <person name="Kolosova N."/>
            <person name="Cooper N."/>
            <person name="Cullis C."/>
            <person name="Jancsik S."/>
            <person name="Moore R."/>
            <person name="Mayo M."/>
            <person name="Wagner S."/>
            <person name="Holt R.A."/>
            <person name="Jones S.J.M."/>
            <person name="Marra M.A."/>
            <person name="Ritland C.E."/>
            <person name="Ritland K."/>
            <person name="Bohlmann J."/>
        </authorList>
    </citation>
    <scope>NUCLEOTIDE SEQUENCE</scope>
    <source>
        <tissue evidence="2">Green portion of the leader tissue</tissue>
    </source>
</reference>
<dbReference type="EMBL" id="EF083208">
    <property type="protein sequence ID" value="ABK22558.1"/>
    <property type="molecule type" value="mRNA"/>
</dbReference>